<evidence type="ECO:0000313" key="2">
    <source>
        <dbReference type="Proteomes" id="UP000232133"/>
    </source>
</evidence>
<dbReference type="AlphaFoldDB" id="A0A2H4U6T9"/>
<dbReference type="EMBL" id="CP017803">
    <property type="protein sequence ID" value="ATZ59813.1"/>
    <property type="molecule type" value="Genomic_DNA"/>
</dbReference>
<name>A0A2H4U6T9_METSM</name>
<dbReference type="SUPFAM" id="SSF46785">
    <property type="entry name" value="Winged helix' DNA-binding domain"/>
    <property type="match status" value="1"/>
</dbReference>
<evidence type="ECO:0000313" key="1">
    <source>
        <dbReference type="EMBL" id="ATZ59813.1"/>
    </source>
</evidence>
<protein>
    <submittedName>
        <fullName evidence="1">MarR family transcriptional regulator</fullName>
    </submittedName>
</protein>
<reference evidence="1 2" key="1">
    <citation type="submission" date="2016-10" db="EMBL/GenBank/DDBJ databases">
        <authorList>
            <person name="Varghese N."/>
        </authorList>
    </citation>
    <scope>NUCLEOTIDE SEQUENCE [LARGE SCALE GENOMIC DNA]</scope>
    <source>
        <strain evidence="1 2">KB11</strain>
    </source>
</reference>
<dbReference type="InterPro" id="IPR036390">
    <property type="entry name" value="WH_DNA-bd_sf"/>
</dbReference>
<dbReference type="Proteomes" id="UP000232133">
    <property type="component" value="Chromosome"/>
</dbReference>
<proteinExistence type="predicted"/>
<gene>
    <name evidence="1" type="ORF">BK798_04955</name>
</gene>
<accession>A0A2H4U6T9</accession>
<dbReference type="GeneID" id="35118703"/>
<organism evidence="1 2">
    <name type="scientific">Methanobrevibacter smithii</name>
    <dbReference type="NCBI Taxonomy" id="2173"/>
    <lineage>
        <taxon>Archaea</taxon>
        <taxon>Methanobacteriati</taxon>
        <taxon>Methanobacteriota</taxon>
        <taxon>Methanomada group</taxon>
        <taxon>Methanobacteria</taxon>
        <taxon>Methanobacteriales</taxon>
        <taxon>Methanobacteriaceae</taxon>
        <taxon>Methanobrevibacter</taxon>
    </lineage>
</organism>
<dbReference type="RefSeq" id="WP_004033520.1">
    <property type="nucleotide sequence ID" value="NZ_CAABOX010000006.1"/>
</dbReference>
<dbReference type="Gene3D" id="1.10.10.10">
    <property type="entry name" value="Winged helix-like DNA-binding domain superfamily/Winged helix DNA-binding domain"/>
    <property type="match status" value="1"/>
</dbReference>
<dbReference type="InterPro" id="IPR036388">
    <property type="entry name" value="WH-like_DNA-bd_sf"/>
</dbReference>
<sequence>MNKKESEENIWEIIGFIKVSSSRYKTIKSLSGNDYKMPSEIAKETNLRPTQVSSALNDLKSKKLVICLNENAKKGRLYKTTKLGLKILEILK</sequence>